<evidence type="ECO:0000313" key="3">
    <source>
        <dbReference type="Proteomes" id="UP001602370"/>
    </source>
</evidence>
<protein>
    <submittedName>
        <fullName evidence="2">BON domain-containing protein</fullName>
    </submittedName>
</protein>
<dbReference type="Pfam" id="PF04972">
    <property type="entry name" value="BON"/>
    <property type="match status" value="1"/>
</dbReference>
<dbReference type="RefSeq" id="WP_030318970.1">
    <property type="nucleotide sequence ID" value="NZ_JBIBDZ010000015.1"/>
</dbReference>
<name>A0ABW6Y1X9_9ACTN</name>
<dbReference type="InterPro" id="IPR007055">
    <property type="entry name" value="BON_dom"/>
</dbReference>
<keyword evidence="3" id="KW-1185">Reference proteome</keyword>
<gene>
    <name evidence="2" type="ORF">ACFY8C_36460</name>
</gene>
<reference evidence="2 3" key="1">
    <citation type="submission" date="2024-10" db="EMBL/GenBank/DDBJ databases">
        <title>The Natural Products Discovery Center: Release of the First 8490 Sequenced Strains for Exploring Actinobacteria Biosynthetic Diversity.</title>
        <authorList>
            <person name="Kalkreuter E."/>
            <person name="Kautsar S.A."/>
            <person name="Yang D."/>
            <person name="Bader C.D."/>
            <person name="Teijaro C.N."/>
            <person name="Fluegel L."/>
            <person name="Davis C.M."/>
            <person name="Simpson J.R."/>
            <person name="Lauterbach L."/>
            <person name="Steele A.D."/>
            <person name="Gui C."/>
            <person name="Meng S."/>
            <person name="Li G."/>
            <person name="Viehrig K."/>
            <person name="Ye F."/>
            <person name="Su P."/>
            <person name="Kiefer A.F."/>
            <person name="Nichols A."/>
            <person name="Cepeda A.J."/>
            <person name="Yan W."/>
            <person name="Fan B."/>
            <person name="Jiang Y."/>
            <person name="Adhikari A."/>
            <person name="Zheng C.-J."/>
            <person name="Schuster L."/>
            <person name="Cowan T.M."/>
            <person name="Smanski M.J."/>
            <person name="Chevrette M.G."/>
            <person name="De Carvalho L.P.S."/>
            <person name="Shen B."/>
        </authorList>
    </citation>
    <scope>NUCLEOTIDE SEQUENCE [LARGE SCALE GENOMIC DNA]</scope>
    <source>
        <strain evidence="2 3">NPDC012605</strain>
    </source>
</reference>
<feature type="domain" description="BON" evidence="1">
    <location>
        <begin position="14"/>
        <end position="59"/>
    </location>
</feature>
<dbReference type="Proteomes" id="UP001602370">
    <property type="component" value="Unassembled WGS sequence"/>
</dbReference>
<evidence type="ECO:0000313" key="2">
    <source>
        <dbReference type="EMBL" id="MFF5923777.1"/>
    </source>
</evidence>
<comment type="caution">
    <text evidence="2">The sequence shown here is derived from an EMBL/GenBank/DDBJ whole genome shotgun (WGS) entry which is preliminary data.</text>
</comment>
<sequence>MSEPATHEVEYRLARLRDRLAGDDVAELGVRVELRGAAVLLSGTVPTAARRDEILRLARIELAGLTVFDDLASASTDAPERMEELP</sequence>
<organism evidence="2 3">
    <name type="scientific">Streptomyces flavochromogenes</name>
    <dbReference type="NCBI Taxonomy" id="68199"/>
    <lineage>
        <taxon>Bacteria</taxon>
        <taxon>Bacillati</taxon>
        <taxon>Actinomycetota</taxon>
        <taxon>Actinomycetes</taxon>
        <taxon>Kitasatosporales</taxon>
        <taxon>Streptomycetaceae</taxon>
        <taxon>Streptomyces</taxon>
    </lineage>
</organism>
<proteinExistence type="predicted"/>
<evidence type="ECO:0000259" key="1">
    <source>
        <dbReference type="Pfam" id="PF04972"/>
    </source>
</evidence>
<dbReference type="EMBL" id="JBIBDZ010000015">
    <property type="protein sequence ID" value="MFF5923777.1"/>
    <property type="molecule type" value="Genomic_DNA"/>
</dbReference>
<accession>A0ABW6Y1X9</accession>